<dbReference type="PANTHER" id="PTHR48090:SF7">
    <property type="entry name" value="RFBJ PROTEIN"/>
    <property type="match status" value="1"/>
</dbReference>
<evidence type="ECO:0000256" key="1">
    <source>
        <dbReference type="ARBA" id="ARBA00006739"/>
    </source>
</evidence>
<keyword evidence="4" id="KW-0808">Transferase</keyword>
<dbReference type="CDD" id="cd04179">
    <property type="entry name" value="DPM_DPG-synthase_like"/>
    <property type="match status" value="1"/>
</dbReference>
<comment type="caution">
    <text evidence="4">The sequence shown here is derived from an EMBL/GenBank/DDBJ whole genome shotgun (WGS) entry which is preliminary data.</text>
</comment>
<comment type="similarity">
    <text evidence="1">Belongs to the glycosyltransferase 2 family.</text>
</comment>
<evidence type="ECO:0000259" key="3">
    <source>
        <dbReference type="Pfam" id="PF00535"/>
    </source>
</evidence>
<dbReference type="AlphaFoldDB" id="A0A7J5UQ75"/>
<dbReference type="SUPFAM" id="SSF53448">
    <property type="entry name" value="Nucleotide-diphospho-sugar transferases"/>
    <property type="match status" value="1"/>
</dbReference>
<protein>
    <submittedName>
        <fullName evidence="4">Glycosyltransferase</fullName>
    </submittedName>
</protein>
<dbReference type="Proteomes" id="UP000451860">
    <property type="component" value="Unassembled WGS sequence"/>
</dbReference>
<dbReference type="Gene3D" id="3.90.550.10">
    <property type="entry name" value="Spore Coat Polysaccharide Biosynthesis Protein SpsA, Chain A"/>
    <property type="match status" value="1"/>
</dbReference>
<dbReference type="InterPro" id="IPR029044">
    <property type="entry name" value="Nucleotide-diphossugar_trans"/>
</dbReference>
<sequence>MAGTVPRGWSAAHRNVGQRETEAPPARSCNTPHVPLTTPVANTWLVVPLYNEAPVIGDVVRQARAWFPHVVCVDDGSADDSAAQAEQAGAVVVRHPINLGQGAALQTGITYVLEQTDARYVVTFDADGQHQVADVVAMVELAEREDLAIVLGSRFLDRRTSMPALRRLVLKAVARMGSRRTGLRLTDAHNGLRVIRRDAAAQLRLTQNRMAHASEIVEQLAATGLPWREHPSHVLYTDYSRKKGQSLLNAVNILVELVFK</sequence>
<feature type="region of interest" description="Disordered" evidence="2">
    <location>
        <begin position="1"/>
        <end position="31"/>
    </location>
</feature>
<feature type="domain" description="Glycosyltransferase 2-like" evidence="3">
    <location>
        <begin position="45"/>
        <end position="202"/>
    </location>
</feature>
<evidence type="ECO:0000313" key="4">
    <source>
        <dbReference type="EMBL" id="KAE8764565.1"/>
    </source>
</evidence>
<dbReference type="EMBL" id="WHJE01000029">
    <property type="protein sequence ID" value="KAE8764565.1"/>
    <property type="molecule type" value="Genomic_DNA"/>
</dbReference>
<dbReference type="GO" id="GO:0016740">
    <property type="term" value="F:transferase activity"/>
    <property type="evidence" value="ECO:0007669"/>
    <property type="project" value="UniProtKB-KW"/>
</dbReference>
<dbReference type="PANTHER" id="PTHR48090">
    <property type="entry name" value="UNDECAPRENYL-PHOSPHATE 4-DEOXY-4-FORMAMIDO-L-ARABINOSE TRANSFERASE-RELATED"/>
    <property type="match status" value="1"/>
</dbReference>
<gene>
    <name evidence="4" type="ORF">GB883_08465</name>
</gene>
<dbReference type="Pfam" id="PF00535">
    <property type="entry name" value="Glycos_transf_2"/>
    <property type="match status" value="1"/>
</dbReference>
<evidence type="ECO:0000256" key="2">
    <source>
        <dbReference type="SAM" id="MobiDB-lite"/>
    </source>
</evidence>
<accession>A0A7J5UQ75</accession>
<evidence type="ECO:0000313" key="5">
    <source>
        <dbReference type="Proteomes" id="UP000451860"/>
    </source>
</evidence>
<name>A0A7J5UQ75_9MICO</name>
<keyword evidence="5" id="KW-1185">Reference proteome</keyword>
<dbReference type="InterPro" id="IPR050256">
    <property type="entry name" value="Glycosyltransferase_2"/>
</dbReference>
<proteinExistence type="inferred from homology"/>
<dbReference type="OrthoDB" id="9810303at2"/>
<dbReference type="InterPro" id="IPR001173">
    <property type="entry name" value="Glyco_trans_2-like"/>
</dbReference>
<reference evidence="4 5" key="1">
    <citation type="submission" date="2019-10" db="EMBL/GenBank/DDBJ databases">
        <title>Georgenia wutianyii sp. nov. and Georgenia yuyongxinii sp. nov. isolated from plateau pika (Ochotona curzoniae) in the Qinghai-Tibet plateau of China.</title>
        <authorList>
            <person name="Tian Z."/>
        </authorList>
    </citation>
    <scope>NUCLEOTIDE SEQUENCE [LARGE SCALE GENOMIC DNA]</scope>
    <source>
        <strain evidence="4 5">DSM 21501</strain>
    </source>
</reference>
<organism evidence="4 5">
    <name type="scientific">Georgenia thermotolerans</name>
    <dbReference type="NCBI Taxonomy" id="527326"/>
    <lineage>
        <taxon>Bacteria</taxon>
        <taxon>Bacillati</taxon>
        <taxon>Actinomycetota</taxon>
        <taxon>Actinomycetes</taxon>
        <taxon>Micrococcales</taxon>
        <taxon>Bogoriellaceae</taxon>
        <taxon>Georgenia</taxon>
    </lineage>
</organism>